<dbReference type="Proteomes" id="UP000196710">
    <property type="component" value="Chromosome"/>
</dbReference>
<evidence type="ECO:0000256" key="1">
    <source>
        <dbReference type="ARBA" id="ARBA00008950"/>
    </source>
</evidence>
<dbReference type="Gene3D" id="3.60.21.10">
    <property type="match status" value="1"/>
</dbReference>
<evidence type="ECO:0000313" key="6">
    <source>
        <dbReference type="Proteomes" id="UP000196710"/>
    </source>
</evidence>
<reference evidence="5 7" key="3">
    <citation type="submission" date="2020-11" db="EMBL/GenBank/DDBJ databases">
        <title>Closed and high quality bacterial genomes of the OMM12 community.</title>
        <authorList>
            <person name="Marbouty M."/>
            <person name="Lamy-Besnier Q."/>
            <person name="Debarbieux L."/>
            <person name="Koszul R."/>
        </authorList>
    </citation>
    <scope>NUCLEOTIDE SEQUENCE [LARGE SCALE GENOMIC DNA]</scope>
    <source>
        <strain evidence="5 7">KB18</strain>
    </source>
</reference>
<dbReference type="GO" id="GO:0046872">
    <property type="term" value="F:metal ion binding"/>
    <property type="evidence" value="ECO:0007669"/>
    <property type="project" value="UniProtKB-KW"/>
</dbReference>
<dbReference type="InterPro" id="IPR024654">
    <property type="entry name" value="Calcineurin-like_PHP_lpxH"/>
</dbReference>
<dbReference type="Proteomes" id="UP000596035">
    <property type="component" value="Chromosome"/>
</dbReference>
<dbReference type="AlphaFoldDB" id="A0A1Z2XLL5"/>
<evidence type="ECO:0000313" key="4">
    <source>
        <dbReference type="EMBL" id="ASB39327.1"/>
    </source>
</evidence>
<reference evidence="6" key="2">
    <citation type="submission" date="2017-05" db="EMBL/GenBank/DDBJ databases">
        <title>Improved OligoMM genomes.</title>
        <authorList>
            <person name="Garzetti D."/>
        </authorList>
    </citation>
    <scope>NUCLEOTIDE SEQUENCE [LARGE SCALE GENOMIC DNA]</scope>
    <source>
        <strain evidence="6">KB18</strain>
    </source>
</reference>
<dbReference type="Pfam" id="PF12850">
    <property type="entry name" value="Metallophos_2"/>
    <property type="match status" value="1"/>
</dbReference>
<feature type="domain" description="Calcineurin-like phosphoesterase" evidence="3">
    <location>
        <begin position="1"/>
        <end position="162"/>
    </location>
</feature>
<dbReference type="EMBL" id="CP065321">
    <property type="protein sequence ID" value="QQR28617.1"/>
    <property type="molecule type" value="Genomic_DNA"/>
</dbReference>
<keyword evidence="5" id="KW-0378">Hydrolase</keyword>
<evidence type="ECO:0000313" key="5">
    <source>
        <dbReference type="EMBL" id="QQR28617.1"/>
    </source>
</evidence>
<comment type="similarity">
    <text evidence="1 2">Belongs to the metallophosphoesterase superfamily. YfcE family.</text>
</comment>
<sequence length="181" mass="20145">MKWLIASDIHGSALYCGELIKAFGREGADRLLLLGDLLYHGPRNDLPKGYAPKEVIAQLSGLKDKIFCVRGNCEAQVDQMVLPFPVMAEYCLIETADRLVFATHGHVYNTDNPPALFEGDVLLHGHTHIPAKTQVPAGWWYLNPGSVSIPKEGSPRGYLTLEKGLFLWNTLEGREYDRLAL</sequence>
<name>A0A1Z2XLL5_9FIRM</name>
<dbReference type="InterPro" id="IPR000979">
    <property type="entry name" value="Phosphodiesterase_MJ0936/Vps29"/>
</dbReference>
<organism evidence="5 7">
    <name type="scientific">Acutalibacter muris</name>
    <dbReference type="NCBI Taxonomy" id="1796620"/>
    <lineage>
        <taxon>Bacteria</taxon>
        <taxon>Bacillati</taxon>
        <taxon>Bacillota</taxon>
        <taxon>Clostridia</taxon>
        <taxon>Eubacteriales</taxon>
        <taxon>Acutalibacteraceae</taxon>
        <taxon>Acutalibacter</taxon>
    </lineage>
</organism>
<dbReference type="NCBIfam" id="NF006988">
    <property type="entry name" value="PRK09453.1"/>
    <property type="match status" value="1"/>
</dbReference>
<dbReference type="EMBL" id="CP021422">
    <property type="protein sequence ID" value="ASB39327.1"/>
    <property type="molecule type" value="Genomic_DNA"/>
</dbReference>
<protein>
    <recommendedName>
        <fullName evidence="2">Phosphoesterase</fullName>
        <ecNumber evidence="2">3.1.4.-</ecNumber>
    </recommendedName>
</protein>
<dbReference type="InterPro" id="IPR029052">
    <property type="entry name" value="Metallo-depent_PP-like"/>
</dbReference>
<dbReference type="RefSeq" id="WP_066536886.1">
    <property type="nucleotide sequence ID" value="NZ_CAJTCQ010000002.1"/>
</dbReference>
<accession>A0A1Z2XLL5</accession>
<dbReference type="GO" id="GO:0016787">
    <property type="term" value="F:hydrolase activity"/>
    <property type="evidence" value="ECO:0007669"/>
    <property type="project" value="UniProtKB-UniRule"/>
</dbReference>
<evidence type="ECO:0000259" key="3">
    <source>
        <dbReference type="Pfam" id="PF12850"/>
    </source>
</evidence>
<dbReference type="NCBIfam" id="TIGR00040">
    <property type="entry name" value="yfcE"/>
    <property type="match status" value="1"/>
</dbReference>
<comment type="cofactor">
    <cofactor evidence="2">
        <name>a divalent metal cation</name>
        <dbReference type="ChEBI" id="CHEBI:60240"/>
    </cofactor>
</comment>
<reference evidence="4" key="1">
    <citation type="journal article" date="2017" name="Genome Announc.">
        <title>High-Quality Whole-Genome Sequences of the Oligo-Mouse-Microbiota Bacterial Community.</title>
        <authorList>
            <person name="Garzetti D."/>
            <person name="Brugiroux S."/>
            <person name="Bunk B."/>
            <person name="Pukall R."/>
            <person name="McCoy K.D."/>
            <person name="Macpherson A.J."/>
            <person name="Stecher B."/>
        </authorList>
    </citation>
    <scope>NUCLEOTIDE SEQUENCE</scope>
    <source>
        <strain evidence="4">KB18</strain>
    </source>
</reference>
<dbReference type="SUPFAM" id="SSF56300">
    <property type="entry name" value="Metallo-dependent phosphatases"/>
    <property type="match status" value="1"/>
</dbReference>
<proteinExistence type="inferred from homology"/>
<keyword evidence="2" id="KW-0479">Metal-binding</keyword>
<keyword evidence="6" id="KW-1185">Reference proteome</keyword>
<gene>
    <name evidence="5" type="primary">yfcE</name>
    <name evidence="4" type="ORF">ADH66_00820</name>
    <name evidence="5" type="ORF">I5Q82_10810</name>
</gene>
<evidence type="ECO:0000313" key="7">
    <source>
        <dbReference type="Proteomes" id="UP000596035"/>
    </source>
</evidence>
<dbReference type="KEGG" id="amur:ADH66_00820"/>
<dbReference type="EC" id="3.1.4.-" evidence="2"/>
<evidence type="ECO:0000256" key="2">
    <source>
        <dbReference type="RuleBase" id="RU362039"/>
    </source>
</evidence>